<evidence type="ECO:0000259" key="2">
    <source>
        <dbReference type="Pfam" id="PF05189"/>
    </source>
</evidence>
<organism evidence="3 6">
    <name type="scientific">Babesia duncani</name>
    <dbReference type="NCBI Taxonomy" id="323732"/>
    <lineage>
        <taxon>Eukaryota</taxon>
        <taxon>Sar</taxon>
        <taxon>Alveolata</taxon>
        <taxon>Apicomplexa</taxon>
        <taxon>Aconoidasida</taxon>
        <taxon>Piroplasmida</taxon>
        <taxon>Babesiidae</taxon>
        <taxon>Babesia</taxon>
    </lineage>
</organism>
<dbReference type="EMBL" id="JALLKP010000117">
    <property type="protein sequence ID" value="KAK2194454.1"/>
    <property type="molecule type" value="Genomic_DNA"/>
</dbReference>
<dbReference type="SUPFAM" id="SSF55205">
    <property type="entry name" value="EPT/RTPC-like"/>
    <property type="match status" value="1"/>
</dbReference>
<dbReference type="Gene3D" id="3.65.10.20">
    <property type="entry name" value="RNA 3'-terminal phosphate cyclase domain"/>
    <property type="match status" value="1"/>
</dbReference>
<dbReference type="PANTHER" id="PTHR11096:SF1">
    <property type="entry name" value="RNA 3'-TERMINAL PHOSPHATE CYCLASE-LIKE PROTEIN"/>
    <property type="match status" value="1"/>
</dbReference>
<dbReference type="EMBL" id="JALLKP010000005">
    <property type="protein sequence ID" value="KAK2195129.1"/>
    <property type="molecule type" value="Genomic_DNA"/>
</dbReference>
<dbReference type="InterPro" id="IPR023797">
    <property type="entry name" value="RNA3'_phos_cyclase_dom"/>
</dbReference>
<dbReference type="Proteomes" id="UP001214638">
    <property type="component" value="Unassembled WGS sequence"/>
</dbReference>
<reference evidence="3" key="1">
    <citation type="journal article" date="2023" name="Nat. Microbiol.">
        <title>Babesia duncani multi-omics identifies virulence factors and drug targets.</title>
        <authorList>
            <person name="Singh P."/>
            <person name="Lonardi S."/>
            <person name="Liang Q."/>
            <person name="Vydyam P."/>
            <person name="Khabirova E."/>
            <person name="Fang T."/>
            <person name="Gihaz S."/>
            <person name="Thekkiniath J."/>
            <person name="Munshi M."/>
            <person name="Abel S."/>
            <person name="Ciampossin L."/>
            <person name="Batugedara G."/>
            <person name="Gupta M."/>
            <person name="Lu X.M."/>
            <person name="Lenz T."/>
            <person name="Chakravarty S."/>
            <person name="Cornillot E."/>
            <person name="Hu Y."/>
            <person name="Ma W."/>
            <person name="Gonzalez L.M."/>
            <person name="Sanchez S."/>
            <person name="Estrada K."/>
            <person name="Sanchez-Flores A."/>
            <person name="Montero E."/>
            <person name="Harb O.S."/>
            <person name="Le Roch K.G."/>
            <person name="Mamoun C.B."/>
        </authorList>
    </citation>
    <scope>NUCLEOTIDE SEQUENCE</scope>
    <source>
        <strain evidence="3">WA1</strain>
    </source>
</reference>
<proteinExistence type="predicted"/>
<evidence type="ECO:0000313" key="5">
    <source>
        <dbReference type="EMBL" id="KAK2195129.1"/>
    </source>
</evidence>
<dbReference type="EMBL" id="JALLKP010000048">
    <property type="protein sequence ID" value="KAK2194766.1"/>
    <property type="molecule type" value="Genomic_DNA"/>
</dbReference>
<evidence type="ECO:0000259" key="1">
    <source>
        <dbReference type="Pfam" id="PF01137"/>
    </source>
</evidence>
<keyword evidence="6" id="KW-1185">Reference proteome</keyword>
<feature type="domain" description="RNA 3'-terminal phosphate cyclase insert" evidence="2">
    <location>
        <begin position="150"/>
        <end position="286"/>
    </location>
</feature>
<dbReference type="GO" id="GO:0005730">
    <property type="term" value="C:nucleolus"/>
    <property type="evidence" value="ECO:0007669"/>
    <property type="project" value="TreeGrafter"/>
</dbReference>
<dbReference type="GO" id="GO:0000479">
    <property type="term" value="P:endonucleolytic cleavage of tricistronic rRNA transcript (SSU-rRNA, 5.8S rRNA, LSU-rRNA)"/>
    <property type="evidence" value="ECO:0007669"/>
    <property type="project" value="TreeGrafter"/>
</dbReference>
<dbReference type="AlphaFoldDB" id="A0AAD9UM27"/>
<dbReference type="KEGG" id="bdw:94337728"/>
<dbReference type="InterPro" id="IPR013791">
    <property type="entry name" value="RNA3'-term_phos_cycl_insert"/>
</dbReference>
<name>A0AAD9UM27_9APIC</name>
<dbReference type="GO" id="GO:0004521">
    <property type="term" value="F:RNA endonuclease activity"/>
    <property type="evidence" value="ECO:0007669"/>
    <property type="project" value="TreeGrafter"/>
</dbReference>
<gene>
    <name evidence="5" type="ORF">BdWA1_003431</name>
    <name evidence="4" type="ORF">BdWA1_003756</name>
    <name evidence="3" type="ORF">BdWA1_004076</name>
</gene>
<dbReference type="Pfam" id="PF05189">
    <property type="entry name" value="RTC_insert"/>
    <property type="match status" value="1"/>
</dbReference>
<dbReference type="InterPro" id="IPR000228">
    <property type="entry name" value="RNA3'_term_phos_cyc"/>
</dbReference>
<dbReference type="Gene3D" id="3.30.360.20">
    <property type="entry name" value="RNA 3'-terminal phosphate cyclase, insert domain"/>
    <property type="match status" value="1"/>
</dbReference>
<protein>
    <submittedName>
        <fullName evidence="3">Bifunctional RNA 3'-terminal phosphate cyclase</fullName>
    </submittedName>
</protein>
<comment type="caution">
    <text evidence="3">The sequence shown here is derived from an EMBL/GenBank/DDBJ whole genome shotgun (WGS) entry which is preliminary data.</text>
</comment>
<evidence type="ECO:0000313" key="6">
    <source>
        <dbReference type="Proteomes" id="UP001214638"/>
    </source>
</evidence>
<sequence length="366" mass="40525">MQVLITHHNVQNRTLEPYEASVLELLTKFTSNGKTIIDKDMLTLIPGKINGGTFSFTCSATMPLTYYLEPLIYLAPLAPENVHVTLQTSGKLENLDLYPSLECLCSVATLLLRHLNCNNVQFRYKEPFEVIFECSPLNRIAPFDLSVEARVKKIRGTAQVRNLQPSIGKSLVIGAKRILDCVCDNVWIALASPPGKQEPMISCSLIAEGTSNCMYTASITQWLQPSMYRDPHVLAIKGLANSSLSKILDIAQRESNNIKENLEQPSLFQEAERLGSDLAKRLLDEVSLGGTYDTSLQHLPLVFMALAGDYRVCKLRLGRLNSFTIATLRLIKTHLGVACKFESVNEGGYIIHCVGTNYINAGVGTF</sequence>
<dbReference type="Pfam" id="PF01137">
    <property type="entry name" value="RTC"/>
    <property type="match status" value="1"/>
</dbReference>
<dbReference type="GeneID" id="94337728"/>
<feature type="domain" description="RNA 3'-terminal phosphate cyclase" evidence="1">
    <location>
        <begin position="15"/>
        <end position="340"/>
    </location>
</feature>
<accession>A0AAD9UM27</accession>
<dbReference type="InterPro" id="IPR036553">
    <property type="entry name" value="RPTC_insert"/>
</dbReference>
<evidence type="ECO:0000313" key="4">
    <source>
        <dbReference type="EMBL" id="KAK2194766.1"/>
    </source>
</evidence>
<dbReference type="InterPro" id="IPR013792">
    <property type="entry name" value="RNA3'P_cycl/enolpyr_Trfase_a/b"/>
</dbReference>
<dbReference type="InterPro" id="IPR037136">
    <property type="entry name" value="RNA3'_phos_cyclase_dom_sf"/>
</dbReference>
<dbReference type="RefSeq" id="XP_067801972.1">
    <property type="nucleotide sequence ID" value="XM_067948441.1"/>
</dbReference>
<evidence type="ECO:0000313" key="3">
    <source>
        <dbReference type="EMBL" id="KAK2194454.1"/>
    </source>
</evidence>
<dbReference type="PANTHER" id="PTHR11096">
    <property type="entry name" value="RNA 3' TERMINAL PHOSPHATE CYCLASE"/>
    <property type="match status" value="1"/>
</dbReference>